<accession>A0A450STP2</accession>
<keyword evidence="2" id="KW-0472">Membrane</keyword>
<organism evidence="4">
    <name type="scientific">Candidatus Kentrum sp. DK</name>
    <dbReference type="NCBI Taxonomy" id="2126562"/>
    <lineage>
        <taxon>Bacteria</taxon>
        <taxon>Pseudomonadati</taxon>
        <taxon>Pseudomonadota</taxon>
        <taxon>Gammaproteobacteria</taxon>
        <taxon>Candidatus Kentrum</taxon>
    </lineage>
</organism>
<evidence type="ECO:0000256" key="1">
    <source>
        <dbReference type="ARBA" id="ARBA00010894"/>
    </source>
</evidence>
<dbReference type="AlphaFoldDB" id="A0A450STP2"/>
<evidence type="ECO:0000313" key="4">
    <source>
        <dbReference type="EMBL" id="VFJ57434.1"/>
    </source>
</evidence>
<feature type="transmembrane region" description="Helical" evidence="2">
    <location>
        <begin position="20"/>
        <end position="40"/>
    </location>
</feature>
<keyword evidence="2" id="KW-0812">Transmembrane</keyword>
<gene>
    <name evidence="4" type="ORF">BECKDK2373B_GA0170837_106619</name>
    <name evidence="3" type="ORF">BECKDK2373C_GA0170839_104013</name>
</gene>
<dbReference type="Pfam" id="PF02325">
    <property type="entry name" value="CCB3_YggT"/>
    <property type="match status" value="2"/>
</dbReference>
<dbReference type="InterPro" id="IPR003425">
    <property type="entry name" value="CCB3/YggT"/>
</dbReference>
<dbReference type="PANTHER" id="PTHR33219:SF14">
    <property type="entry name" value="PROTEIN COFACTOR ASSEMBLY OF COMPLEX C SUBUNIT B CCB3, CHLOROPLASTIC-RELATED"/>
    <property type="match status" value="1"/>
</dbReference>
<name>A0A450STP2_9GAMM</name>
<comment type="similarity">
    <text evidence="1">Belongs to the YggT family.</text>
</comment>
<keyword evidence="2" id="KW-1133">Transmembrane helix</keyword>
<feature type="transmembrane region" description="Helical" evidence="2">
    <location>
        <begin position="61"/>
        <end position="78"/>
    </location>
</feature>
<dbReference type="EMBL" id="CAADEX010000066">
    <property type="protein sequence ID" value="VFJ57434.1"/>
    <property type="molecule type" value="Genomic_DNA"/>
</dbReference>
<feature type="transmembrane region" description="Helical" evidence="2">
    <location>
        <begin position="84"/>
        <end position="103"/>
    </location>
</feature>
<dbReference type="GO" id="GO:0016020">
    <property type="term" value="C:membrane"/>
    <property type="evidence" value="ECO:0007669"/>
    <property type="project" value="InterPro"/>
</dbReference>
<evidence type="ECO:0000313" key="3">
    <source>
        <dbReference type="EMBL" id="VFJ53687.1"/>
    </source>
</evidence>
<evidence type="ECO:0000256" key="2">
    <source>
        <dbReference type="SAM" id="Phobius"/>
    </source>
</evidence>
<sequence>MGSTPYVGNAGTFLVETLIGLYILAVMLRFLFQVVSADFYNPFSQFVVKLTDPPIKYLQRFIPGLFGIDLSSVVLLLALQSLEIAMVSAILGAGMNPIGLIVLSVARLLTLASHVFLFAIIIHVVMSWINPHVYNPMVSLLYSLTEPLLAPARRWLPPVGGLDLSPILVLIGLQLFAMLFIAPIADLGRGLLG</sequence>
<feature type="transmembrane region" description="Helical" evidence="2">
    <location>
        <begin position="164"/>
        <end position="185"/>
    </location>
</feature>
<protein>
    <submittedName>
        <fullName evidence="4">YggT family protein</fullName>
    </submittedName>
</protein>
<feature type="transmembrane region" description="Helical" evidence="2">
    <location>
        <begin position="108"/>
        <end position="129"/>
    </location>
</feature>
<dbReference type="PANTHER" id="PTHR33219">
    <property type="entry name" value="YLMG HOMOLOG PROTEIN 2, CHLOROPLASTIC"/>
    <property type="match status" value="1"/>
</dbReference>
<reference evidence="4" key="1">
    <citation type="submission" date="2019-02" db="EMBL/GenBank/DDBJ databases">
        <authorList>
            <person name="Gruber-Vodicka R. H."/>
            <person name="Seah K. B. B."/>
        </authorList>
    </citation>
    <scope>NUCLEOTIDE SEQUENCE</scope>
    <source>
        <strain evidence="3">BECK_DK161</strain>
        <strain evidence="4">BECK_DK47</strain>
    </source>
</reference>
<proteinExistence type="inferred from homology"/>
<dbReference type="EMBL" id="CAADEY010000040">
    <property type="protein sequence ID" value="VFJ53687.1"/>
    <property type="molecule type" value="Genomic_DNA"/>
</dbReference>